<dbReference type="PROSITE" id="PS51186">
    <property type="entry name" value="GNAT"/>
    <property type="match status" value="1"/>
</dbReference>
<dbReference type="AlphaFoldDB" id="A0A5S9NDT9"/>
<keyword evidence="2" id="KW-0012">Acyltransferase</keyword>
<reference evidence="5 6" key="1">
    <citation type="submission" date="2019-12" db="EMBL/GenBank/DDBJ databases">
        <authorList>
            <person name="Reyes-Prieto M."/>
        </authorList>
    </citation>
    <scope>NUCLEOTIDE SEQUENCE [LARGE SCALE GENOMIC DNA]</scope>
    <source>
        <strain evidence="5">HF14-78462</strain>
    </source>
</reference>
<dbReference type="SUPFAM" id="SSF55729">
    <property type="entry name" value="Acyl-CoA N-acyltransferases (Nat)"/>
    <property type="match status" value="1"/>
</dbReference>
<gene>
    <name evidence="5" type="ORF">STARVERO_00549</name>
</gene>
<comment type="similarity">
    <text evidence="3">Belongs to the acetyltransferase family. RimJ subfamily.</text>
</comment>
<dbReference type="EMBL" id="CACSAS010000001">
    <property type="protein sequence ID" value="CAA0087731.1"/>
    <property type="molecule type" value="Genomic_DNA"/>
</dbReference>
<organism evidence="5 6">
    <name type="scientific">Starkeya nomas</name>
    <dbReference type="NCBI Taxonomy" id="2666134"/>
    <lineage>
        <taxon>Bacteria</taxon>
        <taxon>Pseudomonadati</taxon>
        <taxon>Pseudomonadota</taxon>
        <taxon>Alphaproteobacteria</taxon>
        <taxon>Hyphomicrobiales</taxon>
        <taxon>Xanthobacteraceae</taxon>
        <taxon>Starkeya</taxon>
    </lineage>
</organism>
<sequence length="218" mass="24458">MALFRTVSWHEPPMLIEGERVLLRMPQMSDFAAWSALREQSRPFLTPWEPTWPPYDLTRGSFRRRMRRYARDVREDIAYPFLVFSAADRTLLGGVSLSNVRRGVTQTASLGYWMGAPHAGKGFMGAAVRTLLPFAHTTLGLRRIEAACLPHNTPSIRLLEGAGFRREGYGREYLCINGLWQDHLLYARLAGDPIGPAQGLEVPSLVPFESGKELSGDA</sequence>
<dbReference type="PANTHER" id="PTHR43792">
    <property type="entry name" value="GNAT FAMILY, PUTATIVE (AFU_ORTHOLOGUE AFUA_3G00765)-RELATED-RELATED"/>
    <property type="match status" value="1"/>
</dbReference>
<keyword evidence="1" id="KW-0808">Transferase</keyword>
<evidence type="ECO:0000256" key="3">
    <source>
        <dbReference type="ARBA" id="ARBA00038502"/>
    </source>
</evidence>
<dbReference type="InterPro" id="IPR051531">
    <property type="entry name" value="N-acetyltransferase"/>
</dbReference>
<dbReference type="PANTHER" id="PTHR43792:SF8">
    <property type="entry name" value="[RIBOSOMAL PROTEIN US5]-ALANINE N-ACETYLTRANSFERASE"/>
    <property type="match status" value="1"/>
</dbReference>
<dbReference type="InterPro" id="IPR016181">
    <property type="entry name" value="Acyl_CoA_acyltransferase"/>
</dbReference>
<protein>
    <recommendedName>
        <fullName evidence="4">N-acetyltransferase domain-containing protein</fullName>
    </recommendedName>
</protein>
<name>A0A5S9NDT9_9HYPH</name>
<accession>A0A5S9NDT9</accession>
<dbReference type="Pfam" id="PF13302">
    <property type="entry name" value="Acetyltransf_3"/>
    <property type="match status" value="1"/>
</dbReference>
<evidence type="ECO:0000256" key="2">
    <source>
        <dbReference type="ARBA" id="ARBA00023315"/>
    </source>
</evidence>
<evidence type="ECO:0000259" key="4">
    <source>
        <dbReference type="PROSITE" id="PS51186"/>
    </source>
</evidence>
<keyword evidence="6" id="KW-1185">Reference proteome</keyword>
<dbReference type="GO" id="GO:0005737">
    <property type="term" value="C:cytoplasm"/>
    <property type="evidence" value="ECO:0007669"/>
    <property type="project" value="TreeGrafter"/>
</dbReference>
<dbReference type="Gene3D" id="3.40.630.30">
    <property type="match status" value="1"/>
</dbReference>
<evidence type="ECO:0000256" key="1">
    <source>
        <dbReference type="ARBA" id="ARBA00022679"/>
    </source>
</evidence>
<evidence type="ECO:0000313" key="5">
    <source>
        <dbReference type="EMBL" id="CAA0087731.1"/>
    </source>
</evidence>
<dbReference type="InterPro" id="IPR000182">
    <property type="entry name" value="GNAT_dom"/>
</dbReference>
<proteinExistence type="inferred from homology"/>
<dbReference type="Proteomes" id="UP000433050">
    <property type="component" value="Unassembled WGS sequence"/>
</dbReference>
<dbReference type="GO" id="GO:0008999">
    <property type="term" value="F:protein-N-terminal-alanine acetyltransferase activity"/>
    <property type="evidence" value="ECO:0007669"/>
    <property type="project" value="TreeGrafter"/>
</dbReference>
<evidence type="ECO:0000313" key="6">
    <source>
        <dbReference type="Proteomes" id="UP000433050"/>
    </source>
</evidence>
<dbReference type="RefSeq" id="WP_159597827.1">
    <property type="nucleotide sequence ID" value="NZ_CACSAS010000001.1"/>
</dbReference>
<feature type="domain" description="N-acetyltransferase" evidence="4">
    <location>
        <begin position="21"/>
        <end position="191"/>
    </location>
</feature>